<evidence type="ECO:0000256" key="2">
    <source>
        <dbReference type="ARBA" id="ARBA00022478"/>
    </source>
</evidence>
<dbReference type="AlphaFoldDB" id="A0A0G3VGL7"/>
<feature type="domain" description="RNA polymerase Rpb1" evidence="11">
    <location>
        <begin position="93"/>
        <end position="167"/>
    </location>
</feature>
<dbReference type="CDD" id="cd02655">
    <property type="entry name" value="RNAP_beta'_C"/>
    <property type="match status" value="1"/>
</dbReference>
<feature type="domain" description="RNA polymerase Rpb1" evidence="10">
    <location>
        <begin position="170"/>
        <end position="735"/>
    </location>
</feature>
<dbReference type="Pfam" id="PF04983">
    <property type="entry name" value="RNA_pol_Rpb1_3"/>
    <property type="match status" value="1"/>
</dbReference>
<dbReference type="SUPFAM" id="SSF64484">
    <property type="entry name" value="beta and beta-prime subunits of DNA dependent RNA-polymerase"/>
    <property type="match status" value="1"/>
</dbReference>
<keyword evidence="7" id="KW-0804">Transcription</keyword>
<dbReference type="Pfam" id="PF05000">
    <property type="entry name" value="RNA_pol_Rpb1_4"/>
    <property type="match status" value="1"/>
</dbReference>
<dbReference type="InterPro" id="IPR007083">
    <property type="entry name" value="RNA_pol_Rpb1_4"/>
</dbReference>
<dbReference type="EC" id="2.7.7.6" evidence="1"/>
<dbReference type="InterPro" id="IPR042102">
    <property type="entry name" value="RNA_pol_Rpb1_3_sf"/>
</dbReference>
<dbReference type="Gene3D" id="1.10.150.390">
    <property type="match status" value="1"/>
</dbReference>
<evidence type="ECO:0000256" key="1">
    <source>
        <dbReference type="ARBA" id="ARBA00012418"/>
    </source>
</evidence>
<dbReference type="GO" id="GO:0003899">
    <property type="term" value="F:DNA-directed RNA polymerase activity"/>
    <property type="evidence" value="ECO:0007669"/>
    <property type="project" value="UniProtKB-EC"/>
</dbReference>
<dbReference type="GO" id="GO:0006351">
    <property type="term" value="P:DNA-templated transcription"/>
    <property type="evidence" value="ECO:0007669"/>
    <property type="project" value="InterPro"/>
</dbReference>
<dbReference type="InterPro" id="IPR007066">
    <property type="entry name" value="RNA_pol_Rpb1_3"/>
</dbReference>
<evidence type="ECO:0000256" key="8">
    <source>
        <dbReference type="ARBA" id="ARBA00048552"/>
    </source>
</evidence>
<gene>
    <name evidence="12" type="primary">rpoC2</name>
</gene>
<keyword evidence="12" id="KW-0934">Plastid</keyword>
<evidence type="ECO:0000313" key="12">
    <source>
        <dbReference type="EMBL" id="AKL79027.1"/>
    </source>
</evidence>
<dbReference type="PANTHER" id="PTHR19376:SF68">
    <property type="entry name" value="DNA-DIRECTED RNA POLYMERASE SUBUNIT BETA"/>
    <property type="match status" value="1"/>
</dbReference>
<dbReference type="Gene3D" id="1.10.1790.20">
    <property type="match status" value="1"/>
</dbReference>
<evidence type="ECO:0000256" key="7">
    <source>
        <dbReference type="ARBA" id="ARBA00023163"/>
    </source>
</evidence>
<evidence type="ECO:0000259" key="11">
    <source>
        <dbReference type="Pfam" id="PF05000"/>
    </source>
</evidence>
<dbReference type="EMBL" id="KP686075">
    <property type="protein sequence ID" value="AKL79027.1"/>
    <property type="molecule type" value="Genomic_DNA"/>
</dbReference>
<proteinExistence type="predicted"/>
<dbReference type="PANTHER" id="PTHR19376">
    <property type="entry name" value="DNA-DIRECTED RNA POLYMERASE"/>
    <property type="match status" value="1"/>
</dbReference>
<dbReference type="GO" id="GO:0003677">
    <property type="term" value="F:DNA binding"/>
    <property type="evidence" value="ECO:0007669"/>
    <property type="project" value="InterPro"/>
</dbReference>
<sequence>MKNLQVNFNKTFNKNEIKTLINWFLANYGSLRTQKLLDKLKEIGFKYATIAGISLGIEDLKIPQTKKIIFENTEKSLNKSNTNYLNGKITVTKNIKKITEVWNTTNETLKNEVLINFRQTDLLNPLYMMTLSGARGNISQIKQLVGMRGLMSDSQGEIINLPIKSNFKEGLSLIEYFISCYGARKGLVDTALKTANSGYLTRRLVYVSQSQIIKKPNCNTKYTNLILTLKQNKQEYKSTKEKLIGRVLGKNIIEEKTNKIIASYGQDICNYLVKKIIHSKKIYIKSPLTCKLNTGLCQLCYGWNLGNGRMAELGESVGILAAQSIGEPGTQLTMRTFHTGGVFSGEVAQNILAPKKGTIKYNKSGGKNIITKYKENGFLTFKEKKIILIYNKTKKFSIKVPKNTIIYTKPKEKVFPKQIIAQITETKEKNQRKKLKKKTKEIKEIKSTISGQLFFDESENLIEKIKNTTVWILSGNIASYSLLYKQVNNLSFSKLKLINKKIKNKKIKKIKITQKKLNSITKAYEKKNLLKMNYFIEKNIYEKKQIITKKIKTEKLLIFKDNLTKLGEFVLKENRFNKSKNNYSCQLIEKNLNYIKIRKTKPYFLSKDSKINKKNYLGIKKNNNLFYTYYKKQKTEDIVQGLPKIEELLEAKKSFNLEKLENNPHDKLSKNFKILEKKYTNSIATRKTIEKMQHYLINKIQQVYKSQGVTISDKHMEIIVREMTSKIIIIEEGDSNFITGEILELNKVEKINEKLKNKIKYEPIIMGISQLSSNNQSFISAASFQETTKILTRSAIEGKIDWLYGLKENIILGNLIPTGSGYKELIY</sequence>
<dbReference type="GO" id="GO:0046872">
    <property type="term" value="F:metal ion binding"/>
    <property type="evidence" value="ECO:0007669"/>
    <property type="project" value="UniProtKB-KW"/>
</dbReference>
<evidence type="ECO:0000256" key="4">
    <source>
        <dbReference type="ARBA" id="ARBA00022695"/>
    </source>
</evidence>
<evidence type="ECO:0000256" key="5">
    <source>
        <dbReference type="ARBA" id="ARBA00022723"/>
    </source>
</evidence>
<dbReference type="Gene3D" id="1.10.132.30">
    <property type="match status" value="1"/>
</dbReference>
<dbReference type="InterPro" id="IPR038120">
    <property type="entry name" value="Rpb1_funnel_sf"/>
</dbReference>
<comment type="catalytic activity">
    <reaction evidence="8">
        <text>RNA(n) + a ribonucleoside 5'-triphosphate = RNA(n+1) + diphosphate</text>
        <dbReference type="Rhea" id="RHEA:21248"/>
        <dbReference type="Rhea" id="RHEA-COMP:14527"/>
        <dbReference type="Rhea" id="RHEA-COMP:17342"/>
        <dbReference type="ChEBI" id="CHEBI:33019"/>
        <dbReference type="ChEBI" id="CHEBI:61557"/>
        <dbReference type="ChEBI" id="CHEBI:140395"/>
        <dbReference type="EC" id="2.7.7.6"/>
    </reaction>
</comment>
<dbReference type="InterPro" id="IPR012756">
    <property type="entry name" value="DNA-dir_RpoC2_beta_pp"/>
</dbReference>
<keyword evidence="5" id="KW-0479">Metal-binding</keyword>
<geneLocation type="chloroplast" evidence="12"/>
<keyword evidence="4" id="KW-0548">Nucleotidyltransferase</keyword>
<feature type="domain" description="RNA polymerase Rpb1" evidence="9">
    <location>
        <begin position="9"/>
        <end position="60"/>
    </location>
</feature>
<dbReference type="Gene3D" id="1.10.274.100">
    <property type="entry name" value="RNA polymerase Rpb1, domain 3"/>
    <property type="match status" value="1"/>
</dbReference>
<evidence type="ECO:0000256" key="3">
    <source>
        <dbReference type="ARBA" id="ARBA00022679"/>
    </source>
</evidence>
<dbReference type="InterPro" id="IPR045867">
    <property type="entry name" value="DNA-dir_RpoC_beta_prime"/>
</dbReference>
<reference evidence="12" key="1">
    <citation type="journal article" date="2015" name="J. Eukaryot. Microbiol.">
        <title>Chloroplast Genome Evolution in the Euglenaceae.</title>
        <authorList>
            <person name="Bennett M.S."/>
            <person name="Triemer R.E."/>
        </authorList>
    </citation>
    <scope>NUCLEOTIDE SEQUENCE</scope>
    <source>
        <strain evidence="12">SAG 1224-17d</strain>
    </source>
</reference>
<accession>A0A0G3VGL7</accession>
<name>A0A0G3VGL7_EUGVI</name>
<keyword evidence="2" id="KW-0240">DNA-directed RNA polymerase</keyword>
<evidence type="ECO:0000256" key="6">
    <source>
        <dbReference type="ARBA" id="ARBA00022833"/>
    </source>
</evidence>
<dbReference type="InterPro" id="IPR007081">
    <property type="entry name" value="RNA_pol_Rpb1_5"/>
</dbReference>
<protein>
    <recommendedName>
        <fullName evidence="1">DNA-directed RNA polymerase</fullName>
        <ecNumber evidence="1">2.7.7.6</ecNumber>
    </recommendedName>
</protein>
<dbReference type="Pfam" id="PF04998">
    <property type="entry name" value="RNA_pol_Rpb1_5"/>
    <property type="match status" value="1"/>
</dbReference>
<keyword evidence="3" id="KW-0808">Transferase</keyword>
<keyword evidence="12" id="KW-0150">Chloroplast</keyword>
<evidence type="ECO:0000259" key="10">
    <source>
        <dbReference type="Pfam" id="PF04998"/>
    </source>
</evidence>
<organism evidence="12">
    <name type="scientific">Euglena viridis</name>
    <name type="common">Cercaria viridis</name>
    <dbReference type="NCBI Taxonomy" id="3040"/>
    <lineage>
        <taxon>Eukaryota</taxon>
        <taxon>Discoba</taxon>
        <taxon>Euglenozoa</taxon>
        <taxon>Euglenida</taxon>
        <taxon>Spirocuta</taxon>
        <taxon>Euglenophyceae</taxon>
        <taxon>Euglenales</taxon>
        <taxon>Euglenaceae</taxon>
        <taxon>Euglena</taxon>
    </lineage>
</organism>
<dbReference type="GO" id="GO:0000428">
    <property type="term" value="C:DNA-directed RNA polymerase complex"/>
    <property type="evidence" value="ECO:0007669"/>
    <property type="project" value="UniProtKB-KW"/>
</dbReference>
<keyword evidence="6" id="KW-0862">Zinc</keyword>
<dbReference type="NCBIfam" id="TIGR02388">
    <property type="entry name" value="rpoC2_cyan"/>
    <property type="match status" value="1"/>
</dbReference>
<evidence type="ECO:0000259" key="9">
    <source>
        <dbReference type="Pfam" id="PF04983"/>
    </source>
</evidence>